<keyword evidence="4 11" id="KW-0032">Aminotransferase</keyword>
<dbReference type="UniPathway" id="UPA00135">
    <property type="reaction ID" value="UER00197"/>
</dbReference>
<dbReference type="InterPro" id="IPR015421">
    <property type="entry name" value="PyrdxlP-dep_Trfase_major"/>
</dbReference>
<dbReference type="CDD" id="cd00611">
    <property type="entry name" value="PSAT_like"/>
    <property type="match status" value="1"/>
</dbReference>
<dbReference type="STRING" id="869279.SE15_06635"/>
<comment type="cofactor">
    <cofactor evidence="11">
        <name>pyridoxal 5'-phosphate</name>
        <dbReference type="ChEBI" id="CHEBI:597326"/>
    </cofactor>
    <text evidence="11">Binds 1 pyridoxal phosphate per subunit.</text>
</comment>
<comment type="pathway">
    <text evidence="11">Cofactor biosynthesis; pyridoxine 5'-phosphate biosynthesis; pyridoxine 5'-phosphate from D-erythrose 4-phosphate: step 3/5.</text>
</comment>
<evidence type="ECO:0000313" key="14">
    <source>
        <dbReference type="EMBL" id="KPL84702.1"/>
    </source>
</evidence>
<accession>A0A0P6YP93</accession>
<dbReference type="GO" id="GO:0006564">
    <property type="term" value="P:L-serine biosynthetic process"/>
    <property type="evidence" value="ECO:0007669"/>
    <property type="project" value="UniProtKB-UniRule"/>
</dbReference>
<dbReference type="Pfam" id="PF00266">
    <property type="entry name" value="Aminotran_5"/>
    <property type="match status" value="1"/>
</dbReference>
<dbReference type="AlphaFoldDB" id="A0A0P6YP93"/>
<dbReference type="GO" id="GO:0008615">
    <property type="term" value="P:pyridoxine biosynthetic process"/>
    <property type="evidence" value="ECO:0007669"/>
    <property type="project" value="UniProtKB-UniRule"/>
</dbReference>
<feature type="binding site" evidence="11">
    <location>
        <begin position="241"/>
        <end position="242"/>
    </location>
    <ligand>
        <name>pyridoxal 5'-phosphate</name>
        <dbReference type="ChEBI" id="CHEBI:597326"/>
    </ligand>
</feature>
<dbReference type="PANTHER" id="PTHR43247:SF1">
    <property type="entry name" value="PHOSPHOSERINE AMINOTRANSFERASE"/>
    <property type="match status" value="1"/>
</dbReference>
<organism evidence="14 15">
    <name type="scientific">Thermanaerothrix daxensis</name>
    <dbReference type="NCBI Taxonomy" id="869279"/>
    <lineage>
        <taxon>Bacteria</taxon>
        <taxon>Bacillati</taxon>
        <taxon>Chloroflexota</taxon>
        <taxon>Anaerolineae</taxon>
        <taxon>Anaerolineales</taxon>
        <taxon>Anaerolineaceae</taxon>
        <taxon>Thermanaerothrix</taxon>
    </lineage>
</organism>
<dbReference type="FunFam" id="3.40.640.10:FF:000010">
    <property type="entry name" value="Phosphoserine aminotransferase"/>
    <property type="match status" value="1"/>
</dbReference>
<feature type="domain" description="Aminotransferase class V" evidence="13">
    <location>
        <begin position="8"/>
        <end position="351"/>
    </location>
</feature>
<evidence type="ECO:0000256" key="9">
    <source>
        <dbReference type="ARBA" id="ARBA00047630"/>
    </source>
</evidence>
<keyword evidence="11" id="KW-0963">Cytoplasm</keyword>
<dbReference type="InterPro" id="IPR020578">
    <property type="entry name" value="Aminotrans_V_PyrdxlP_BS"/>
</dbReference>
<dbReference type="GO" id="GO:0005737">
    <property type="term" value="C:cytoplasm"/>
    <property type="evidence" value="ECO:0007669"/>
    <property type="project" value="UniProtKB-SubCell"/>
</dbReference>
<comment type="caution">
    <text evidence="11">Lacks conserved residue(s) required for the propagation of feature annotation.</text>
</comment>
<evidence type="ECO:0000256" key="7">
    <source>
        <dbReference type="ARBA" id="ARBA00022898"/>
    </source>
</evidence>
<evidence type="ECO:0000256" key="12">
    <source>
        <dbReference type="RuleBase" id="RU004505"/>
    </source>
</evidence>
<dbReference type="Proteomes" id="UP000050544">
    <property type="component" value="Unassembled WGS sequence"/>
</dbReference>
<comment type="catalytic activity">
    <reaction evidence="9 11">
        <text>4-(phosphooxy)-L-threonine + 2-oxoglutarate = (R)-3-hydroxy-2-oxo-4-phosphooxybutanoate + L-glutamate</text>
        <dbReference type="Rhea" id="RHEA:16573"/>
        <dbReference type="ChEBI" id="CHEBI:16810"/>
        <dbReference type="ChEBI" id="CHEBI:29985"/>
        <dbReference type="ChEBI" id="CHEBI:58452"/>
        <dbReference type="ChEBI" id="CHEBI:58538"/>
        <dbReference type="EC" id="2.6.1.52"/>
    </reaction>
</comment>
<keyword evidence="6 11" id="KW-0808">Transferase</keyword>
<evidence type="ECO:0000256" key="11">
    <source>
        <dbReference type="HAMAP-Rule" id="MF_00160"/>
    </source>
</evidence>
<evidence type="ECO:0000256" key="1">
    <source>
        <dbReference type="ARBA" id="ARBA00003483"/>
    </source>
</evidence>
<dbReference type="NCBIfam" id="TIGR01364">
    <property type="entry name" value="serC_1"/>
    <property type="match status" value="1"/>
</dbReference>
<dbReference type="GO" id="GO:0004648">
    <property type="term" value="F:O-phospho-L-serine:2-oxoglutarate aminotransferase activity"/>
    <property type="evidence" value="ECO:0007669"/>
    <property type="project" value="UniProtKB-UniRule"/>
</dbReference>
<dbReference type="InterPro" id="IPR015424">
    <property type="entry name" value="PyrdxlP-dep_Trfase"/>
</dbReference>
<keyword evidence="8 11" id="KW-0718">Serine biosynthesis</keyword>
<dbReference type="FunFam" id="3.90.1150.10:FF:000006">
    <property type="entry name" value="Phosphoserine aminotransferase"/>
    <property type="match status" value="1"/>
</dbReference>
<dbReference type="EC" id="2.6.1.52" evidence="11"/>
<comment type="subunit">
    <text evidence="11">Homodimer.</text>
</comment>
<evidence type="ECO:0000256" key="5">
    <source>
        <dbReference type="ARBA" id="ARBA00022605"/>
    </source>
</evidence>
<dbReference type="Gene3D" id="3.40.640.10">
    <property type="entry name" value="Type I PLP-dependent aspartate aminotransferase-like (Major domain)"/>
    <property type="match status" value="1"/>
</dbReference>
<comment type="catalytic activity">
    <reaction evidence="10 11 12">
        <text>O-phospho-L-serine + 2-oxoglutarate = 3-phosphooxypyruvate + L-glutamate</text>
        <dbReference type="Rhea" id="RHEA:14329"/>
        <dbReference type="ChEBI" id="CHEBI:16810"/>
        <dbReference type="ChEBI" id="CHEBI:18110"/>
        <dbReference type="ChEBI" id="CHEBI:29985"/>
        <dbReference type="ChEBI" id="CHEBI:57524"/>
        <dbReference type="EC" id="2.6.1.52"/>
    </reaction>
</comment>
<comment type="pathway">
    <text evidence="2 11 12">Amino-acid biosynthesis; L-serine biosynthesis; L-serine from 3-phospho-D-glycerate: step 2/3.</text>
</comment>
<keyword evidence="7 11" id="KW-0663">Pyridoxal phosphate</keyword>
<comment type="similarity">
    <text evidence="3 11">Belongs to the class-V pyridoxal-phosphate-dependent aminotransferase family. SerC subfamily.</text>
</comment>
<evidence type="ECO:0000313" key="15">
    <source>
        <dbReference type="Proteomes" id="UP000050544"/>
    </source>
</evidence>
<dbReference type="RefSeq" id="WP_054521278.1">
    <property type="nucleotide sequence ID" value="NZ_LGKO01000002.1"/>
</dbReference>
<gene>
    <name evidence="11" type="primary">serC</name>
    <name evidence="14" type="ORF">SE15_06635</name>
</gene>
<feature type="binding site" evidence="11">
    <location>
        <position position="105"/>
    </location>
    <ligand>
        <name>pyridoxal 5'-phosphate</name>
        <dbReference type="ChEBI" id="CHEBI:597326"/>
    </ligand>
</feature>
<dbReference type="HAMAP" id="MF_00160">
    <property type="entry name" value="SerC_aminotrans_5"/>
    <property type="match status" value="1"/>
</dbReference>
<dbReference type="InterPro" id="IPR015422">
    <property type="entry name" value="PyrdxlP-dep_Trfase_small"/>
</dbReference>
<comment type="subcellular location">
    <subcellularLocation>
        <location evidence="11">Cytoplasm</location>
    </subcellularLocation>
</comment>
<comment type="caution">
    <text evidence="14">The sequence shown here is derived from an EMBL/GenBank/DDBJ whole genome shotgun (WGS) entry which is preliminary data.</text>
</comment>
<keyword evidence="11" id="KW-0664">Pyridoxine biosynthesis</keyword>
<feature type="modified residue" description="N6-(pyridoxal phosphate)lysine" evidence="11">
    <location>
        <position position="200"/>
    </location>
</feature>
<dbReference type="PANTHER" id="PTHR43247">
    <property type="entry name" value="PHOSPHOSERINE AMINOTRANSFERASE"/>
    <property type="match status" value="1"/>
</dbReference>
<dbReference type="UniPathway" id="UPA00244">
    <property type="reaction ID" value="UER00311"/>
</dbReference>
<name>A0A0P6YP93_9CHLR</name>
<evidence type="ECO:0000256" key="10">
    <source>
        <dbReference type="ARBA" id="ARBA00049007"/>
    </source>
</evidence>
<dbReference type="SUPFAM" id="SSF53383">
    <property type="entry name" value="PLP-dependent transferases"/>
    <property type="match status" value="1"/>
</dbReference>
<feature type="binding site" evidence="11">
    <location>
        <position position="199"/>
    </location>
    <ligand>
        <name>pyridoxal 5'-phosphate</name>
        <dbReference type="ChEBI" id="CHEBI:597326"/>
    </ligand>
</feature>
<feature type="binding site" evidence="11">
    <location>
        <position position="176"/>
    </location>
    <ligand>
        <name>pyridoxal 5'-phosphate</name>
        <dbReference type="ChEBI" id="CHEBI:597326"/>
    </ligand>
</feature>
<reference evidence="14 15" key="1">
    <citation type="submission" date="2015-07" db="EMBL/GenBank/DDBJ databases">
        <title>Whole genome sequence of Thermanaerothrix daxensis DSM 23592.</title>
        <authorList>
            <person name="Hemp J."/>
            <person name="Ward L.M."/>
            <person name="Pace L.A."/>
            <person name="Fischer W.W."/>
        </authorList>
    </citation>
    <scope>NUCLEOTIDE SEQUENCE [LARGE SCALE GENOMIC DNA]</scope>
    <source>
        <strain evidence="14 15">GNS-1</strain>
    </source>
</reference>
<dbReference type="OrthoDB" id="9809412at2"/>
<dbReference type="Gene3D" id="3.90.1150.10">
    <property type="entry name" value="Aspartate Aminotransferase, domain 1"/>
    <property type="match status" value="1"/>
</dbReference>
<comment type="function">
    <text evidence="1 11">Catalyzes the reversible conversion of 3-phosphohydroxypyruvate to phosphoserine and of 3-hydroxy-2-oxo-4-phosphonooxybutanoate to phosphohydroxythreonine.</text>
</comment>
<sequence>MSAYKRVHNFNPGPSVLPVPVLEQAQAEMLDYQGTGMSVMEMSHRSKEFETIIQTAEADLRELLGIPQNYKVMFLQGGASLQFAMVAMNLRAAGASADYIITGAWSRTAFKEAQKLGNTRVVFNGESENFTRLPEDAEMSFDPNAAYVHFCHNETIHGVEFKREPVVPEGVPLVCDMSSDFLSQPIDVSKYGVIYAGAQKNAGPAGVTIVIVREDLLARVPEKLPVMLDYKVLAESGSLHNTPPCYAIYITGLVLKWLKGLGGLTKMYEINRQKADMVYKVIDESGGFYRGHARPEARSIMNIPFRLPNEQLEDTFVKEAKKADLIGLKGHRSVGGLRASLYNALPLESAQALVEFMKDFQQRYG</sequence>
<keyword evidence="5 11" id="KW-0028">Amino-acid biosynthesis</keyword>
<dbReference type="InterPro" id="IPR000192">
    <property type="entry name" value="Aminotrans_V_dom"/>
</dbReference>
<dbReference type="EMBL" id="LGKO01000002">
    <property type="protein sequence ID" value="KPL84702.1"/>
    <property type="molecule type" value="Genomic_DNA"/>
</dbReference>
<dbReference type="PROSITE" id="PS00595">
    <property type="entry name" value="AA_TRANSFER_CLASS_5"/>
    <property type="match status" value="1"/>
</dbReference>
<keyword evidence="15" id="KW-1185">Reference proteome</keyword>
<proteinExistence type="inferred from homology"/>
<dbReference type="PIRSF" id="PIRSF000525">
    <property type="entry name" value="SerC"/>
    <property type="match status" value="1"/>
</dbReference>
<protein>
    <recommendedName>
        <fullName evidence="11">Phosphoserine aminotransferase</fullName>
        <ecNumber evidence="11">2.6.1.52</ecNumber>
    </recommendedName>
    <alternativeName>
        <fullName evidence="11">Phosphohydroxythreonine aminotransferase</fullName>
        <shortName evidence="11">PSAT</shortName>
    </alternativeName>
</protein>
<dbReference type="NCBIfam" id="NF003764">
    <property type="entry name" value="PRK05355.1"/>
    <property type="match status" value="1"/>
</dbReference>
<evidence type="ECO:0000256" key="6">
    <source>
        <dbReference type="ARBA" id="ARBA00022679"/>
    </source>
</evidence>
<dbReference type="InterPro" id="IPR022278">
    <property type="entry name" value="Pser_aminoTfrase"/>
</dbReference>
<dbReference type="PATRIC" id="fig|869279.4.peg.1336"/>
<evidence type="ECO:0000259" key="13">
    <source>
        <dbReference type="Pfam" id="PF00266"/>
    </source>
</evidence>
<dbReference type="GO" id="GO:0030170">
    <property type="term" value="F:pyridoxal phosphate binding"/>
    <property type="evidence" value="ECO:0007669"/>
    <property type="project" value="UniProtKB-UniRule"/>
</dbReference>
<evidence type="ECO:0000256" key="2">
    <source>
        <dbReference type="ARBA" id="ARBA00005099"/>
    </source>
</evidence>
<evidence type="ECO:0000256" key="4">
    <source>
        <dbReference type="ARBA" id="ARBA00022576"/>
    </source>
</evidence>
<feature type="binding site" evidence="11">
    <location>
        <position position="155"/>
    </location>
    <ligand>
        <name>pyridoxal 5'-phosphate</name>
        <dbReference type="ChEBI" id="CHEBI:597326"/>
    </ligand>
</feature>
<feature type="binding site" evidence="11">
    <location>
        <begin position="79"/>
        <end position="80"/>
    </location>
    <ligand>
        <name>pyridoxal 5'-phosphate</name>
        <dbReference type="ChEBI" id="CHEBI:597326"/>
    </ligand>
</feature>
<evidence type="ECO:0000256" key="3">
    <source>
        <dbReference type="ARBA" id="ARBA00006904"/>
    </source>
</evidence>
<evidence type="ECO:0000256" key="8">
    <source>
        <dbReference type="ARBA" id="ARBA00023299"/>
    </source>
</evidence>
<feature type="binding site" evidence="11">
    <location>
        <position position="45"/>
    </location>
    <ligand>
        <name>L-glutamate</name>
        <dbReference type="ChEBI" id="CHEBI:29985"/>
    </ligand>
</feature>